<evidence type="ECO:0000256" key="4">
    <source>
        <dbReference type="ARBA" id="ARBA00023014"/>
    </source>
</evidence>
<dbReference type="InterPro" id="IPR050377">
    <property type="entry name" value="Radical_SAM_PqqE_MftC-like"/>
</dbReference>
<dbReference type="Proteomes" id="UP001595997">
    <property type="component" value="Unassembled WGS sequence"/>
</dbReference>
<keyword evidence="2" id="KW-0479">Metal-binding</keyword>
<evidence type="ECO:0000256" key="2">
    <source>
        <dbReference type="ARBA" id="ARBA00022723"/>
    </source>
</evidence>
<dbReference type="InterPro" id="IPR013785">
    <property type="entry name" value="Aldolase_TIM"/>
</dbReference>
<gene>
    <name evidence="6" type="ORF">ACFPA8_11075</name>
</gene>
<accession>A0ABV9A4X7</accession>
<reference evidence="7" key="1">
    <citation type="journal article" date="2019" name="Int. J. Syst. Evol. Microbiol.">
        <title>The Global Catalogue of Microorganisms (GCM) 10K type strain sequencing project: providing services to taxonomists for standard genome sequencing and annotation.</title>
        <authorList>
            <consortium name="The Broad Institute Genomics Platform"/>
            <consortium name="The Broad Institute Genome Sequencing Center for Infectious Disease"/>
            <person name="Wu L."/>
            <person name="Ma J."/>
        </authorList>
    </citation>
    <scope>NUCLEOTIDE SEQUENCE [LARGE SCALE GENOMIC DNA]</scope>
    <source>
        <strain evidence="7">CGMCC 4.7357</strain>
    </source>
</reference>
<keyword evidence="7" id="KW-1185">Reference proteome</keyword>
<dbReference type="Gene3D" id="3.20.20.70">
    <property type="entry name" value="Aldolase class I"/>
    <property type="match status" value="1"/>
</dbReference>
<dbReference type="InterPro" id="IPR007197">
    <property type="entry name" value="rSAM"/>
</dbReference>
<dbReference type="SFLD" id="SFLDG01067">
    <property type="entry name" value="SPASM/twitch_domain_containing"/>
    <property type="match status" value="1"/>
</dbReference>
<evidence type="ECO:0000313" key="6">
    <source>
        <dbReference type="EMBL" id="MFC4494674.1"/>
    </source>
</evidence>
<evidence type="ECO:0000313" key="7">
    <source>
        <dbReference type="Proteomes" id="UP001595997"/>
    </source>
</evidence>
<dbReference type="EMBL" id="JBHSFH010000005">
    <property type="protein sequence ID" value="MFC4494674.1"/>
    <property type="molecule type" value="Genomic_DNA"/>
</dbReference>
<dbReference type="SFLD" id="SFLDS00029">
    <property type="entry name" value="Radical_SAM"/>
    <property type="match status" value="1"/>
</dbReference>
<dbReference type="SUPFAM" id="SSF102114">
    <property type="entry name" value="Radical SAM enzymes"/>
    <property type="match status" value="1"/>
</dbReference>
<comment type="caution">
    <text evidence="6">The sequence shown here is derived from an EMBL/GenBank/DDBJ whole genome shotgun (WGS) entry which is preliminary data.</text>
</comment>
<proteinExistence type="predicted"/>
<feature type="domain" description="Radical SAM core" evidence="5">
    <location>
        <begin position="69"/>
        <end position="290"/>
    </location>
</feature>
<organism evidence="6 7">
    <name type="scientific">Streptomyces ovatisporus</name>
    <dbReference type="NCBI Taxonomy" id="1128682"/>
    <lineage>
        <taxon>Bacteria</taxon>
        <taxon>Bacillati</taxon>
        <taxon>Actinomycetota</taxon>
        <taxon>Actinomycetes</taxon>
        <taxon>Kitasatosporales</taxon>
        <taxon>Streptomycetaceae</taxon>
        <taxon>Streptomyces</taxon>
    </lineage>
</organism>
<evidence type="ECO:0000256" key="1">
    <source>
        <dbReference type="ARBA" id="ARBA00022691"/>
    </source>
</evidence>
<dbReference type="PROSITE" id="PS51918">
    <property type="entry name" value="RADICAL_SAM"/>
    <property type="match status" value="1"/>
</dbReference>
<dbReference type="CDD" id="cd01335">
    <property type="entry name" value="Radical_SAM"/>
    <property type="match status" value="1"/>
</dbReference>
<keyword evidence="4" id="KW-0411">Iron-sulfur</keyword>
<name>A0ABV9A4X7_9ACTN</name>
<evidence type="ECO:0000259" key="5">
    <source>
        <dbReference type="PROSITE" id="PS51918"/>
    </source>
</evidence>
<dbReference type="Pfam" id="PF04055">
    <property type="entry name" value="Radical_SAM"/>
    <property type="match status" value="1"/>
</dbReference>
<evidence type="ECO:0000256" key="3">
    <source>
        <dbReference type="ARBA" id="ARBA00023004"/>
    </source>
</evidence>
<dbReference type="InterPro" id="IPR058240">
    <property type="entry name" value="rSAM_sf"/>
</dbReference>
<keyword evidence="1" id="KW-0949">S-adenosyl-L-methionine</keyword>
<dbReference type="PANTHER" id="PTHR11228">
    <property type="entry name" value="RADICAL SAM DOMAIN PROTEIN"/>
    <property type="match status" value="1"/>
</dbReference>
<protein>
    <submittedName>
        <fullName evidence="6">Radical SAM protein</fullName>
    </submittedName>
</protein>
<dbReference type="PANTHER" id="PTHR11228:SF22">
    <property type="entry name" value="PEPTIDE BIOSYNTHESIS PROTEIN YYDG-RELATED"/>
    <property type="match status" value="1"/>
</dbReference>
<sequence length="327" mass="35622">MLILELVGKISSVADGDRITLPVGSAADRELVAAWCRRTGNTLVAADDSSVTVRRGRPTDPIAELPPDRRPGARLWLYTNFDCNLACDYCCVRSSPQTARRALGTDRVRQIAEAAPGAGISEILLTGGEPFLLPDLDRIVAHCTAALPTTLLTNGMLFRGRRLHMLRAMPRDRLTLQISLDSATPGLHDSHRGEGTWAKSVAGIRTALDEGFTVRVAATLTTNDRHEEAGLRTFLDTLGIHRRDQVIRPLAHEGAAENGLHLTSETLIPEITLTADGVYWHPVAADNDAQLVTRDIFPLGAAVELVREKFRGYREHADSAARTFPCA</sequence>
<dbReference type="RefSeq" id="WP_386446088.1">
    <property type="nucleotide sequence ID" value="NZ_JBHSFH010000005.1"/>
</dbReference>
<keyword evidence="3" id="KW-0408">Iron</keyword>